<gene>
    <name evidence="1" type="ORF">CY0110_30406</name>
</gene>
<evidence type="ECO:0000313" key="1">
    <source>
        <dbReference type="EMBL" id="EAZ90831.1"/>
    </source>
</evidence>
<dbReference type="Proteomes" id="UP000003781">
    <property type="component" value="Unassembled WGS sequence"/>
</dbReference>
<accession>A3IRY0</accession>
<reference evidence="1 2" key="1">
    <citation type="submission" date="2007-03" db="EMBL/GenBank/DDBJ databases">
        <authorList>
            <person name="Stal L."/>
            <person name="Ferriera S."/>
            <person name="Johnson J."/>
            <person name="Kravitz S."/>
            <person name="Beeson K."/>
            <person name="Sutton G."/>
            <person name="Rogers Y.-H."/>
            <person name="Friedman R."/>
            <person name="Frazier M."/>
            <person name="Venter J.C."/>
        </authorList>
    </citation>
    <scope>NUCLEOTIDE SEQUENCE [LARGE SCALE GENOMIC DNA]</scope>
    <source>
        <strain evidence="1 2">CCY0110</strain>
    </source>
</reference>
<comment type="caution">
    <text evidence="1">The sequence shown here is derived from an EMBL/GenBank/DDBJ whole genome shotgun (WGS) entry which is preliminary data.</text>
</comment>
<proteinExistence type="predicted"/>
<dbReference type="AlphaFoldDB" id="A3IRY0"/>
<evidence type="ECO:0000313" key="2">
    <source>
        <dbReference type="Proteomes" id="UP000003781"/>
    </source>
</evidence>
<protein>
    <recommendedName>
        <fullName evidence="3">PilZ domain-containing protein</fullName>
    </recommendedName>
</protein>
<keyword evidence="2" id="KW-1185">Reference proteome</keyword>
<dbReference type="RefSeq" id="WP_008276138.1">
    <property type="nucleotide sequence ID" value="NZ_AAXW01000020.1"/>
</dbReference>
<organism evidence="1 2">
    <name type="scientific">Crocosphaera chwakensis CCY0110</name>
    <dbReference type="NCBI Taxonomy" id="391612"/>
    <lineage>
        <taxon>Bacteria</taxon>
        <taxon>Bacillati</taxon>
        <taxon>Cyanobacteriota</taxon>
        <taxon>Cyanophyceae</taxon>
        <taxon>Oscillatoriophycideae</taxon>
        <taxon>Chroococcales</taxon>
        <taxon>Aphanothecaceae</taxon>
        <taxon>Crocosphaera</taxon>
        <taxon>Crocosphaera chwakensis</taxon>
    </lineage>
</organism>
<evidence type="ECO:0008006" key="3">
    <source>
        <dbReference type="Google" id="ProtNLM"/>
    </source>
</evidence>
<dbReference type="EMBL" id="AAXW01000020">
    <property type="protein sequence ID" value="EAZ90831.1"/>
    <property type="molecule type" value="Genomic_DNA"/>
</dbReference>
<sequence length="114" mass="13333">MRHDNNFTQSILENNRKTHRFLLNKGTLVLLTFVTEENLLEESLEAMVIDYCLEGCGLIIVKDRSLISEQLLSLKPRDYCSIHIGTQTPIYGEIVWFKELDDRIIRLGVKYINY</sequence>
<name>A3IRY0_9CHRO</name>